<name>A0A2K9NC42_9PROT</name>
<sequence>MPMAEPLLRLTVDEKRFAGTSILAGLDLDITQGEVLALVGPSGCGKSTALMLAAGLDRDFDGTCTPAPGIRIVPHFQEPSLLPWRSLSDNVDMALPPAERGRGQARRWLDAVELPRDSHGQFPSQVSLGMQRRAALARTLAADGDLLLLDEPLVSLDAALADRLRVLLLRRMVERQGLAMLLVTHDLTEAATMADTILVLAGHPARVVARIHPPVPRGQRHGEQVAATIRHIQVAQSSTISPDEAAAAPHPSAPEKVSR</sequence>
<dbReference type="PANTHER" id="PTHR42788:SF19">
    <property type="entry name" value="ALIPHATIC SULFONATES IMPORT ATP-BINDING PROTEIN SSUB 2"/>
    <property type="match status" value="1"/>
</dbReference>
<dbReference type="Proteomes" id="UP000234752">
    <property type="component" value="Chromosome eg_1"/>
</dbReference>
<keyword evidence="4" id="KW-0067">ATP-binding</keyword>
<comment type="similarity">
    <text evidence="1">Belongs to the ABC transporter superfamily.</text>
</comment>
<evidence type="ECO:0000313" key="7">
    <source>
        <dbReference type="EMBL" id="AUN29735.1"/>
    </source>
</evidence>
<dbReference type="SMART" id="SM00382">
    <property type="entry name" value="AAA"/>
    <property type="match status" value="1"/>
</dbReference>
<dbReference type="InterPro" id="IPR003593">
    <property type="entry name" value="AAA+_ATPase"/>
</dbReference>
<evidence type="ECO:0000256" key="1">
    <source>
        <dbReference type="ARBA" id="ARBA00005417"/>
    </source>
</evidence>
<evidence type="ECO:0000256" key="2">
    <source>
        <dbReference type="ARBA" id="ARBA00022448"/>
    </source>
</evidence>
<dbReference type="AlphaFoldDB" id="A0A2K9NC42"/>
<feature type="compositionally biased region" description="Low complexity" evidence="5">
    <location>
        <begin position="241"/>
        <end position="250"/>
    </location>
</feature>
<dbReference type="InterPro" id="IPR027417">
    <property type="entry name" value="P-loop_NTPase"/>
</dbReference>
<protein>
    <submittedName>
        <fullName evidence="7">ABC transporter</fullName>
    </submittedName>
</protein>
<dbReference type="EMBL" id="CP025611">
    <property type="protein sequence ID" value="AUN29735.1"/>
    <property type="molecule type" value="Genomic_DNA"/>
</dbReference>
<gene>
    <name evidence="7" type="ORF">C0V82_05500</name>
</gene>
<keyword evidence="3" id="KW-0547">Nucleotide-binding</keyword>
<evidence type="ECO:0000256" key="3">
    <source>
        <dbReference type="ARBA" id="ARBA00022741"/>
    </source>
</evidence>
<dbReference type="PANTHER" id="PTHR42788">
    <property type="entry name" value="TAURINE IMPORT ATP-BINDING PROTEIN-RELATED"/>
    <property type="match status" value="1"/>
</dbReference>
<reference evidence="7 8" key="1">
    <citation type="submission" date="2017-12" db="EMBL/GenBank/DDBJ databases">
        <title>Genomes of bacteria within cyanobacterial aggregates.</title>
        <authorList>
            <person name="Cai H."/>
        </authorList>
    </citation>
    <scope>NUCLEOTIDE SEQUENCE [LARGE SCALE GENOMIC DNA]</scope>
    <source>
        <strain evidence="7 8">TH16</strain>
    </source>
</reference>
<evidence type="ECO:0000259" key="6">
    <source>
        <dbReference type="PROSITE" id="PS50893"/>
    </source>
</evidence>
<keyword evidence="2" id="KW-0813">Transport</keyword>
<dbReference type="Pfam" id="PF00005">
    <property type="entry name" value="ABC_tran"/>
    <property type="match status" value="1"/>
</dbReference>
<evidence type="ECO:0000256" key="5">
    <source>
        <dbReference type="SAM" id="MobiDB-lite"/>
    </source>
</evidence>
<dbReference type="Gene3D" id="3.40.50.300">
    <property type="entry name" value="P-loop containing nucleotide triphosphate hydrolases"/>
    <property type="match status" value="1"/>
</dbReference>
<keyword evidence="8" id="KW-1185">Reference proteome</keyword>
<dbReference type="PROSITE" id="PS50893">
    <property type="entry name" value="ABC_TRANSPORTER_2"/>
    <property type="match status" value="1"/>
</dbReference>
<dbReference type="InterPro" id="IPR050166">
    <property type="entry name" value="ABC_transporter_ATP-bind"/>
</dbReference>
<dbReference type="InterPro" id="IPR003439">
    <property type="entry name" value="ABC_transporter-like_ATP-bd"/>
</dbReference>
<dbReference type="KEGG" id="ncb:C0V82_05500"/>
<dbReference type="PROSITE" id="PS00211">
    <property type="entry name" value="ABC_TRANSPORTER_1"/>
    <property type="match status" value="1"/>
</dbReference>
<organism evidence="7 8">
    <name type="scientific">Niveispirillum cyanobacteriorum</name>
    <dbReference type="NCBI Taxonomy" id="1612173"/>
    <lineage>
        <taxon>Bacteria</taxon>
        <taxon>Pseudomonadati</taxon>
        <taxon>Pseudomonadota</taxon>
        <taxon>Alphaproteobacteria</taxon>
        <taxon>Rhodospirillales</taxon>
        <taxon>Azospirillaceae</taxon>
        <taxon>Niveispirillum</taxon>
    </lineage>
</organism>
<feature type="region of interest" description="Disordered" evidence="5">
    <location>
        <begin position="239"/>
        <end position="259"/>
    </location>
</feature>
<evidence type="ECO:0000313" key="8">
    <source>
        <dbReference type="Proteomes" id="UP000234752"/>
    </source>
</evidence>
<dbReference type="InterPro" id="IPR017871">
    <property type="entry name" value="ABC_transporter-like_CS"/>
</dbReference>
<dbReference type="SUPFAM" id="SSF52540">
    <property type="entry name" value="P-loop containing nucleoside triphosphate hydrolases"/>
    <property type="match status" value="1"/>
</dbReference>
<feature type="domain" description="ABC transporter" evidence="6">
    <location>
        <begin position="8"/>
        <end position="227"/>
    </location>
</feature>
<proteinExistence type="inferred from homology"/>
<dbReference type="GO" id="GO:0016887">
    <property type="term" value="F:ATP hydrolysis activity"/>
    <property type="evidence" value="ECO:0007669"/>
    <property type="project" value="InterPro"/>
</dbReference>
<accession>A0A2K9NC42</accession>
<dbReference type="GO" id="GO:0005524">
    <property type="term" value="F:ATP binding"/>
    <property type="evidence" value="ECO:0007669"/>
    <property type="project" value="UniProtKB-KW"/>
</dbReference>
<evidence type="ECO:0000256" key="4">
    <source>
        <dbReference type="ARBA" id="ARBA00022840"/>
    </source>
</evidence>